<gene>
    <name evidence="1" type="ORF">MLD38_015761</name>
</gene>
<accession>A0ACB9RKV1</accession>
<name>A0ACB9RKV1_9MYRT</name>
<organism evidence="1 2">
    <name type="scientific">Melastoma candidum</name>
    <dbReference type="NCBI Taxonomy" id="119954"/>
    <lineage>
        <taxon>Eukaryota</taxon>
        <taxon>Viridiplantae</taxon>
        <taxon>Streptophyta</taxon>
        <taxon>Embryophyta</taxon>
        <taxon>Tracheophyta</taxon>
        <taxon>Spermatophyta</taxon>
        <taxon>Magnoliopsida</taxon>
        <taxon>eudicotyledons</taxon>
        <taxon>Gunneridae</taxon>
        <taxon>Pentapetalae</taxon>
        <taxon>rosids</taxon>
        <taxon>malvids</taxon>
        <taxon>Myrtales</taxon>
        <taxon>Melastomataceae</taxon>
        <taxon>Melastomatoideae</taxon>
        <taxon>Melastomateae</taxon>
        <taxon>Melastoma</taxon>
    </lineage>
</organism>
<dbReference type="EMBL" id="CM042883">
    <property type="protein sequence ID" value="KAI4378259.1"/>
    <property type="molecule type" value="Genomic_DNA"/>
</dbReference>
<evidence type="ECO:0000313" key="2">
    <source>
        <dbReference type="Proteomes" id="UP001057402"/>
    </source>
</evidence>
<protein>
    <submittedName>
        <fullName evidence="1">Uncharacterized protein</fullName>
    </submittedName>
</protein>
<comment type="caution">
    <text evidence="1">The sequence shown here is derived from an EMBL/GenBank/DDBJ whole genome shotgun (WGS) entry which is preliminary data.</text>
</comment>
<reference evidence="2" key="1">
    <citation type="journal article" date="2023" name="Front. Plant Sci.">
        <title>Chromosomal-level genome assembly of Melastoma candidum provides insights into trichome evolution.</title>
        <authorList>
            <person name="Zhong Y."/>
            <person name="Wu W."/>
            <person name="Sun C."/>
            <person name="Zou P."/>
            <person name="Liu Y."/>
            <person name="Dai S."/>
            <person name="Zhou R."/>
        </authorList>
    </citation>
    <scope>NUCLEOTIDE SEQUENCE [LARGE SCALE GENOMIC DNA]</scope>
</reference>
<keyword evidence="2" id="KW-1185">Reference proteome</keyword>
<evidence type="ECO:0000313" key="1">
    <source>
        <dbReference type="EMBL" id="KAI4378259.1"/>
    </source>
</evidence>
<dbReference type="Proteomes" id="UP001057402">
    <property type="component" value="Chromosome 4"/>
</dbReference>
<proteinExistence type="predicted"/>
<sequence>MTPSPQRILLRGTGFCLPSGPRLRLLLQHGVVPLYVTTMRLKVDQKLGSIESACFQVDWLYLLMCIKMSFSSNTTTCIASAGTALVIGYDLGWCVGRWHATRKFRREQMKQLGQTMPRRQQMLSRMKPRGGLKLQFLTKMRSPVPAKPCQDATAEAPGGVACAKYIPGQNM</sequence>